<dbReference type="RefSeq" id="WP_141640567.1">
    <property type="nucleotide sequence ID" value="NZ_VIFM01000003.1"/>
</dbReference>
<dbReference type="OrthoDB" id="5381465at2"/>
<protein>
    <submittedName>
        <fullName evidence="1">Uncharacterized protein</fullName>
    </submittedName>
</protein>
<keyword evidence="2" id="KW-1185">Reference proteome</keyword>
<accession>A0A540XAZ4</accession>
<proteinExistence type="predicted"/>
<dbReference type="Proteomes" id="UP000315369">
    <property type="component" value="Unassembled WGS sequence"/>
</dbReference>
<dbReference type="InterPro" id="IPR045756">
    <property type="entry name" value="DUF6183"/>
</dbReference>
<comment type="caution">
    <text evidence="1">The sequence shown here is derived from an EMBL/GenBank/DDBJ whole genome shotgun (WGS) entry which is preliminary data.</text>
</comment>
<evidence type="ECO:0000313" key="1">
    <source>
        <dbReference type="EMBL" id="TQF17844.1"/>
    </source>
</evidence>
<dbReference type="EMBL" id="VIFM01000003">
    <property type="protein sequence ID" value="TQF17844.1"/>
    <property type="molecule type" value="Genomic_DNA"/>
</dbReference>
<gene>
    <name evidence="1" type="ORF">FJV41_01495</name>
</gene>
<organism evidence="1 2">
    <name type="scientific">Myxococcus llanfairpwllgwyngyllgogerychwyrndrobwllllantysiliogogogochensis</name>
    <dbReference type="NCBI Taxonomy" id="2590453"/>
    <lineage>
        <taxon>Bacteria</taxon>
        <taxon>Pseudomonadati</taxon>
        <taxon>Myxococcota</taxon>
        <taxon>Myxococcia</taxon>
        <taxon>Myxococcales</taxon>
        <taxon>Cystobacterineae</taxon>
        <taxon>Myxococcaceae</taxon>
        <taxon>Myxococcus</taxon>
    </lineage>
</organism>
<dbReference type="Pfam" id="PF19681">
    <property type="entry name" value="DUF6183"/>
    <property type="match status" value="1"/>
</dbReference>
<sequence>MTSTVSAFLDDIDTREGLNEARLRLERLGEESACPTLVALAAELEARQASTLVDARWRLHALSDHLEEVLAKGQDVDSALALLEVARQPRAARFQGRHSAARREQDLAALLATHRSVSSFVELMSHRQGPEDLLELFACGVQEYVMRGADLSSAPGVQELQAELTRRGHPLAALPPRRNRWESTLGRLLGADDVASAADSLAELRAAKSREDEDDEYTTPNVRLVTHDEPVPPGFAAVVEGRGEEGPPAEVDQRVLRLRPALPKAPADTVTSLLVDLDLPLLKDATAVVCERARLADVAEALYALAVSGARGWRGALGAAYGRLALWRTLEGLGGLPASWAGDALEKRWGACTWYQFNVPEGVGVVCLRPGGTSLALLAVRDTPENSGG</sequence>
<dbReference type="AlphaFoldDB" id="A0A540XAZ4"/>
<evidence type="ECO:0000313" key="2">
    <source>
        <dbReference type="Proteomes" id="UP000315369"/>
    </source>
</evidence>
<reference evidence="1 2" key="1">
    <citation type="submission" date="2019-06" db="EMBL/GenBank/DDBJ databases">
        <authorList>
            <person name="Livingstone P."/>
            <person name="Whitworth D."/>
        </authorList>
    </citation>
    <scope>NUCLEOTIDE SEQUENCE [LARGE SCALE GENOMIC DNA]</scope>
    <source>
        <strain evidence="1 2">AM401</strain>
    </source>
</reference>
<name>A0A540XAZ4_9BACT</name>